<dbReference type="RefSeq" id="XP_056693789.1">
    <property type="nucleotide sequence ID" value="XM_056837811.1"/>
</dbReference>
<organism evidence="2 3">
    <name type="scientific">Spinacia oleracea</name>
    <name type="common">Spinach</name>
    <dbReference type="NCBI Taxonomy" id="3562"/>
    <lineage>
        <taxon>Eukaryota</taxon>
        <taxon>Viridiplantae</taxon>
        <taxon>Streptophyta</taxon>
        <taxon>Embryophyta</taxon>
        <taxon>Tracheophyta</taxon>
        <taxon>Spermatophyta</taxon>
        <taxon>Magnoliopsida</taxon>
        <taxon>eudicotyledons</taxon>
        <taxon>Gunneridae</taxon>
        <taxon>Pentapetalae</taxon>
        <taxon>Caryophyllales</taxon>
        <taxon>Chenopodiaceae</taxon>
        <taxon>Chenopodioideae</taxon>
        <taxon>Anserineae</taxon>
        <taxon>Spinacia</taxon>
    </lineage>
</organism>
<sequence length="103" mass="11801">MAIHLQVHKYISVLKEKLVEFFTRTNLPRTPAPGRPTISLSLLLLFALDLINQSKKISAMLEALRSEHPIELKYARISEPEEPMASAYAQPRKVHRSRHFPVS</sequence>
<evidence type="ECO:0000256" key="1">
    <source>
        <dbReference type="SAM" id="MobiDB-lite"/>
    </source>
</evidence>
<evidence type="ECO:0000313" key="3">
    <source>
        <dbReference type="RefSeq" id="XP_056693789.1"/>
    </source>
</evidence>
<reference evidence="3" key="2">
    <citation type="submission" date="2025-08" db="UniProtKB">
        <authorList>
            <consortium name="RefSeq"/>
        </authorList>
    </citation>
    <scope>IDENTIFICATION</scope>
    <source>
        <tissue evidence="3">Leaf</tissue>
    </source>
</reference>
<dbReference type="GeneID" id="110782016"/>
<evidence type="ECO:0000313" key="2">
    <source>
        <dbReference type="Proteomes" id="UP000813463"/>
    </source>
</evidence>
<keyword evidence="2" id="KW-1185">Reference proteome</keyword>
<reference evidence="2" key="1">
    <citation type="journal article" date="2021" name="Nat. Commun.">
        <title>Genomic analyses provide insights into spinach domestication and the genetic basis of agronomic traits.</title>
        <authorList>
            <person name="Cai X."/>
            <person name="Sun X."/>
            <person name="Xu C."/>
            <person name="Sun H."/>
            <person name="Wang X."/>
            <person name="Ge C."/>
            <person name="Zhang Z."/>
            <person name="Wang Q."/>
            <person name="Fei Z."/>
            <person name="Jiao C."/>
            <person name="Wang Q."/>
        </authorList>
    </citation>
    <scope>NUCLEOTIDE SEQUENCE [LARGE SCALE GENOMIC DNA]</scope>
    <source>
        <strain evidence="2">cv. Varoflay</strain>
    </source>
</reference>
<dbReference type="Proteomes" id="UP000813463">
    <property type="component" value="Chromosome 2"/>
</dbReference>
<feature type="compositionally biased region" description="Basic residues" evidence="1">
    <location>
        <begin position="92"/>
        <end position="103"/>
    </location>
</feature>
<protein>
    <submittedName>
        <fullName evidence="3">Uncharacterized protein isoform X5</fullName>
    </submittedName>
</protein>
<name>A0ABM3RDV2_SPIOL</name>
<accession>A0ABM3RDV2</accession>
<feature type="region of interest" description="Disordered" evidence="1">
    <location>
        <begin position="83"/>
        <end position="103"/>
    </location>
</feature>
<gene>
    <name evidence="3" type="primary">LOC110782016</name>
</gene>
<proteinExistence type="predicted"/>